<accession>A0A0M6XUQ9</accession>
<reference evidence="2 3" key="1">
    <citation type="submission" date="2015-07" db="EMBL/GenBank/DDBJ databases">
        <authorList>
            <person name="Noorani M."/>
        </authorList>
    </citation>
    <scope>NUCLEOTIDE SEQUENCE [LARGE SCALE GENOMIC DNA]</scope>
    <source>
        <strain evidence="2 3">CECT 5088</strain>
    </source>
</reference>
<dbReference type="Proteomes" id="UP000048908">
    <property type="component" value="Unassembled WGS sequence"/>
</dbReference>
<organism evidence="2 3">
    <name type="scientific">Jannaschia rubra</name>
    <dbReference type="NCBI Taxonomy" id="282197"/>
    <lineage>
        <taxon>Bacteria</taxon>
        <taxon>Pseudomonadati</taxon>
        <taxon>Pseudomonadota</taxon>
        <taxon>Alphaproteobacteria</taxon>
        <taxon>Rhodobacterales</taxon>
        <taxon>Roseobacteraceae</taxon>
        <taxon>Jannaschia</taxon>
    </lineage>
</organism>
<dbReference type="EMBL" id="CXPG01000022">
    <property type="protein sequence ID" value="CTQ34498.1"/>
    <property type="molecule type" value="Genomic_DNA"/>
</dbReference>
<keyword evidence="3" id="KW-1185">Reference proteome</keyword>
<protein>
    <submittedName>
        <fullName evidence="2">Uncharacterized protein</fullName>
    </submittedName>
</protein>
<proteinExistence type="predicted"/>
<dbReference type="AlphaFoldDB" id="A0A0M6XUQ9"/>
<feature type="region of interest" description="Disordered" evidence="1">
    <location>
        <begin position="1"/>
        <end position="22"/>
    </location>
</feature>
<name>A0A0M6XUQ9_9RHOB</name>
<sequence length="115" mass="12055">MEPCHSKIAPKRPAHPLGPALRRTGRGALLTGALLTLGACAVPPGTERAPEQGISPEAMEQIAALAAPYQDLSTVERRPGDGCYWYRHVGPVETTMLPLRTPEGNPICSGTSAGS</sequence>
<evidence type="ECO:0000313" key="3">
    <source>
        <dbReference type="Proteomes" id="UP000048908"/>
    </source>
</evidence>
<evidence type="ECO:0000313" key="2">
    <source>
        <dbReference type="EMBL" id="CTQ34498.1"/>
    </source>
</evidence>
<evidence type="ECO:0000256" key="1">
    <source>
        <dbReference type="SAM" id="MobiDB-lite"/>
    </source>
</evidence>
<gene>
    <name evidence="2" type="ORF">JAN5088_03294</name>
</gene>